<dbReference type="Pfam" id="PF00025">
    <property type="entry name" value="Arf"/>
    <property type="match status" value="1"/>
</dbReference>
<feature type="binding site" evidence="14">
    <location>
        <position position="31"/>
    </location>
    <ligand>
        <name>GTP</name>
        <dbReference type="ChEBI" id="CHEBI:37565"/>
    </ligand>
</feature>
<evidence type="ECO:0000256" key="14">
    <source>
        <dbReference type="PIRSR" id="PIRSR606687-2"/>
    </source>
</evidence>
<evidence type="ECO:0000256" key="15">
    <source>
        <dbReference type="PIRSR" id="PIRSR606689-1"/>
    </source>
</evidence>
<feature type="binding site" evidence="14">
    <location>
        <position position="130"/>
    </location>
    <ligand>
        <name>GTP</name>
        <dbReference type="ChEBI" id="CHEBI:37565"/>
    </ligand>
</feature>
<feature type="binding site" evidence="14">
    <location>
        <position position="172"/>
    </location>
    <ligand>
        <name>GTP</name>
        <dbReference type="ChEBI" id="CHEBI:37565"/>
    </ligand>
</feature>
<evidence type="ECO:0000256" key="10">
    <source>
        <dbReference type="ARBA" id="ARBA00023034"/>
    </source>
</evidence>
<dbReference type="GO" id="GO:0046872">
    <property type="term" value="F:metal ion binding"/>
    <property type="evidence" value="ECO:0007669"/>
    <property type="project" value="UniProtKB-KW"/>
</dbReference>
<dbReference type="AlphaFoldDB" id="A0A1X6PED4"/>
<dbReference type="SUPFAM" id="SSF52540">
    <property type="entry name" value="P-loop containing nucleoside triphosphate hydrolases"/>
    <property type="match status" value="1"/>
</dbReference>
<dbReference type="PRINTS" id="PR00328">
    <property type="entry name" value="SAR1GTPBP"/>
</dbReference>
<keyword evidence="8 17" id="KW-0931">ER-Golgi transport</keyword>
<evidence type="ECO:0000256" key="11">
    <source>
        <dbReference type="ARBA" id="ARBA00023134"/>
    </source>
</evidence>
<evidence type="ECO:0000256" key="13">
    <source>
        <dbReference type="PIRSR" id="PIRSR606687-1"/>
    </source>
</evidence>
<dbReference type="GO" id="GO:0005789">
    <property type="term" value="C:endoplasmic reticulum membrane"/>
    <property type="evidence" value="ECO:0007669"/>
    <property type="project" value="UniProtKB-SubCell"/>
</dbReference>
<feature type="binding site" evidence="15">
    <location>
        <begin position="127"/>
        <end position="130"/>
    </location>
    <ligand>
        <name>GTP</name>
        <dbReference type="ChEBI" id="CHEBI:37565"/>
    </ligand>
</feature>
<dbReference type="SMART" id="SM00177">
    <property type="entry name" value="ARF"/>
    <property type="match status" value="1"/>
</dbReference>
<evidence type="ECO:0000256" key="1">
    <source>
        <dbReference type="ARBA" id="ARBA00004395"/>
    </source>
</evidence>
<comment type="similarity">
    <text evidence="3 17">Belongs to the small GTPase superfamily. SAR1 family.</text>
</comment>
<keyword evidence="10 17" id="KW-0333">Golgi apparatus</keyword>
<keyword evidence="19" id="KW-1185">Reference proteome</keyword>
<evidence type="ECO:0000256" key="6">
    <source>
        <dbReference type="ARBA" id="ARBA00022801"/>
    </source>
</evidence>
<evidence type="ECO:0000256" key="16">
    <source>
        <dbReference type="PIRSR" id="PIRSR606689-2"/>
    </source>
</evidence>
<proteinExistence type="inferred from homology"/>
<feature type="binding site" evidence="16">
    <location>
        <position position="32"/>
    </location>
    <ligand>
        <name>Mg(2+)</name>
        <dbReference type="ChEBI" id="CHEBI:18420"/>
    </ligand>
</feature>
<evidence type="ECO:0000256" key="3">
    <source>
        <dbReference type="ARBA" id="ARBA00007507"/>
    </source>
</evidence>
<feature type="binding site" evidence="16">
    <location>
        <position position="49"/>
    </location>
    <ligand>
        <name>Mg(2+)</name>
        <dbReference type="ChEBI" id="CHEBI:18420"/>
    </ligand>
</feature>
<feature type="binding site" evidence="15">
    <location>
        <begin position="25"/>
        <end position="32"/>
    </location>
    <ligand>
        <name>GTP</name>
        <dbReference type="ChEBI" id="CHEBI:37565"/>
    </ligand>
</feature>
<dbReference type="GO" id="GO:0000139">
    <property type="term" value="C:Golgi membrane"/>
    <property type="evidence" value="ECO:0007669"/>
    <property type="project" value="UniProtKB-SubCell"/>
</dbReference>
<dbReference type="OrthoDB" id="2011769at2759"/>
<feature type="binding site" evidence="14">
    <location>
        <position position="33"/>
    </location>
    <ligand>
        <name>GTP</name>
        <dbReference type="ChEBI" id="CHEBI:37565"/>
    </ligand>
</feature>
<accession>A0A1X6PED4</accession>
<keyword evidence="7 17" id="KW-0256">Endoplasmic reticulum</keyword>
<feature type="binding site" evidence="13">
    <location>
        <position position="27"/>
    </location>
    <ligand>
        <name>Mg(2+)</name>
        <dbReference type="ChEBI" id="CHEBI:18420"/>
    </ligand>
</feature>
<dbReference type="NCBIfam" id="TIGR00231">
    <property type="entry name" value="small_GTP"/>
    <property type="match status" value="1"/>
</dbReference>
<evidence type="ECO:0008006" key="20">
    <source>
        <dbReference type="Google" id="ProtNLM"/>
    </source>
</evidence>
<evidence type="ECO:0000256" key="4">
    <source>
        <dbReference type="ARBA" id="ARBA00022448"/>
    </source>
</evidence>
<dbReference type="Proteomes" id="UP000218209">
    <property type="component" value="Unassembled WGS sequence"/>
</dbReference>
<evidence type="ECO:0000256" key="5">
    <source>
        <dbReference type="ARBA" id="ARBA00022741"/>
    </source>
</evidence>
<protein>
    <recommendedName>
        <fullName evidence="20">Small COPII coat GTPase SAR1</fullName>
    </recommendedName>
</protein>
<keyword evidence="12" id="KW-0472">Membrane</keyword>
<dbReference type="Gene3D" id="3.40.50.300">
    <property type="entry name" value="P-loop containing nucleotide triphosphate hydrolases"/>
    <property type="match status" value="1"/>
</dbReference>
<organism evidence="18 19">
    <name type="scientific">Porphyra umbilicalis</name>
    <name type="common">Purple laver</name>
    <name type="synonym">Red alga</name>
    <dbReference type="NCBI Taxonomy" id="2786"/>
    <lineage>
        <taxon>Eukaryota</taxon>
        <taxon>Rhodophyta</taxon>
        <taxon>Bangiophyceae</taxon>
        <taxon>Bangiales</taxon>
        <taxon>Bangiaceae</taxon>
        <taxon>Porphyra</taxon>
    </lineage>
</organism>
<feature type="binding site" evidence="14">
    <location>
        <position position="28"/>
    </location>
    <ligand>
        <name>GTP</name>
        <dbReference type="ChEBI" id="CHEBI:37565"/>
    </ligand>
</feature>
<evidence type="ECO:0000256" key="2">
    <source>
        <dbReference type="ARBA" id="ARBA00004406"/>
    </source>
</evidence>
<evidence type="ECO:0000256" key="12">
    <source>
        <dbReference type="ARBA" id="ARBA00023136"/>
    </source>
</evidence>
<keyword evidence="13" id="KW-0460">Magnesium</keyword>
<reference evidence="18 19" key="1">
    <citation type="submission" date="2017-03" db="EMBL/GenBank/DDBJ databases">
        <title>WGS assembly of Porphyra umbilicalis.</title>
        <authorList>
            <person name="Brawley S.H."/>
            <person name="Blouin N.A."/>
            <person name="Ficko-Blean E."/>
            <person name="Wheeler G.L."/>
            <person name="Lohr M."/>
            <person name="Goodson H.V."/>
            <person name="Jenkins J.W."/>
            <person name="Blaby-Haas C.E."/>
            <person name="Helliwell K.E."/>
            <person name="Chan C."/>
            <person name="Marriage T."/>
            <person name="Bhattacharya D."/>
            <person name="Klein A.S."/>
            <person name="Badis Y."/>
            <person name="Brodie J."/>
            <person name="Cao Y."/>
            <person name="Collen J."/>
            <person name="Dittami S.M."/>
            <person name="Gachon C.M."/>
            <person name="Green B.R."/>
            <person name="Karpowicz S."/>
            <person name="Kim J.W."/>
            <person name="Kudahl U."/>
            <person name="Lin S."/>
            <person name="Michel G."/>
            <person name="Mittag M."/>
            <person name="Olson B.J."/>
            <person name="Pangilinan J."/>
            <person name="Peng Y."/>
            <person name="Qiu H."/>
            <person name="Shu S."/>
            <person name="Singer J.T."/>
            <person name="Smith A.G."/>
            <person name="Sprecher B.N."/>
            <person name="Wagner V."/>
            <person name="Wang W."/>
            <person name="Wang Z.-Y."/>
            <person name="Yan J."/>
            <person name="Yarish C."/>
            <person name="Zoeuner-Riek S."/>
            <person name="Zhuang Y."/>
            <person name="Zou Y."/>
            <person name="Lindquist E.A."/>
            <person name="Grimwood J."/>
            <person name="Barry K."/>
            <person name="Rokhsar D.S."/>
            <person name="Schmutz J."/>
            <person name="Stiller J.W."/>
            <person name="Grossman A.R."/>
            <person name="Prochnik S.E."/>
        </authorList>
    </citation>
    <scope>NUCLEOTIDE SEQUENCE [LARGE SCALE GENOMIC DNA]</scope>
    <source>
        <strain evidence="18">4086291</strain>
    </source>
</reference>
<feature type="binding site" evidence="14">
    <location>
        <position position="171"/>
    </location>
    <ligand>
        <name>GTP</name>
        <dbReference type="ChEBI" id="CHEBI:37565"/>
    </ligand>
</feature>
<keyword evidence="4 17" id="KW-0813">Transport</keyword>
<evidence type="ECO:0000256" key="8">
    <source>
        <dbReference type="ARBA" id="ARBA00022892"/>
    </source>
</evidence>
<dbReference type="InterPro" id="IPR006687">
    <property type="entry name" value="Small_GTPase_SAR1"/>
</dbReference>
<feature type="binding site" evidence="14">
    <location>
        <position position="30"/>
    </location>
    <ligand>
        <name>GTP</name>
        <dbReference type="ChEBI" id="CHEBI:37565"/>
    </ligand>
</feature>
<dbReference type="InterPro" id="IPR006689">
    <property type="entry name" value="Small_GTPase_ARF/SAR"/>
</dbReference>
<evidence type="ECO:0000256" key="17">
    <source>
        <dbReference type="RuleBase" id="RU003926"/>
    </source>
</evidence>
<dbReference type="SMART" id="SM00178">
    <property type="entry name" value="SAR"/>
    <property type="match status" value="1"/>
</dbReference>
<dbReference type="EMBL" id="KV918795">
    <property type="protein sequence ID" value="OSX79222.1"/>
    <property type="molecule type" value="Genomic_DNA"/>
</dbReference>
<evidence type="ECO:0000313" key="18">
    <source>
        <dbReference type="EMBL" id="OSX79222.1"/>
    </source>
</evidence>
<dbReference type="InterPro" id="IPR005225">
    <property type="entry name" value="Small_GTP-bd"/>
</dbReference>
<keyword evidence="9 17" id="KW-0653">Protein transport</keyword>
<evidence type="ECO:0000256" key="7">
    <source>
        <dbReference type="ARBA" id="ARBA00022824"/>
    </source>
</evidence>
<feature type="binding site" evidence="14">
    <location>
        <position position="32"/>
    </location>
    <ligand>
        <name>GTP</name>
        <dbReference type="ChEBI" id="CHEBI:37565"/>
    </ligand>
</feature>
<dbReference type="GO" id="GO:0006886">
    <property type="term" value="P:intracellular protein transport"/>
    <property type="evidence" value="ECO:0007669"/>
    <property type="project" value="InterPro"/>
</dbReference>
<keyword evidence="5 14" id="KW-0547">Nucleotide-binding</keyword>
<dbReference type="PANTHER" id="PTHR45684">
    <property type="entry name" value="RE74312P"/>
    <property type="match status" value="1"/>
</dbReference>
<evidence type="ECO:0000313" key="19">
    <source>
        <dbReference type="Proteomes" id="UP000218209"/>
    </source>
</evidence>
<dbReference type="PROSITE" id="PS51417">
    <property type="entry name" value="ARF"/>
    <property type="match status" value="1"/>
</dbReference>
<feature type="binding site" evidence="15">
    <location>
        <position position="71"/>
    </location>
    <ligand>
        <name>GTP</name>
        <dbReference type="ChEBI" id="CHEBI:37565"/>
    </ligand>
</feature>
<keyword evidence="6" id="KW-0378">Hydrolase</keyword>
<dbReference type="PROSITE" id="PS51422">
    <property type="entry name" value="SAR1"/>
    <property type="match status" value="1"/>
</dbReference>
<sequence length="189" mass="21506">MFEWFWNILYNLGFAHKNARCLFLGLDNAGKTTLMHVLRDDRVALHVPTQQPTAEEIVIGAVRFRAFDLGGHEAARQIWRNYYAKVDAVVFLVDSVDRERFPEVKSELDGLLGDDQLKDVPFLILGNKIDMRGAASEEELRMSLGLHTLTTGKGTNPVSDIRPIEIFMCSVVRRMGFGEGFRWLSQYLS</sequence>
<gene>
    <name evidence="18" type="ORF">BU14_0084s0036</name>
</gene>
<dbReference type="GO" id="GO:0005525">
    <property type="term" value="F:GTP binding"/>
    <property type="evidence" value="ECO:0007669"/>
    <property type="project" value="UniProtKB-KW"/>
</dbReference>
<dbReference type="GO" id="GO:0016192">
    <property type="term" value="P:vesicle-mediated transport"/>
    <property type="evidence" value="ECO:0007669"/>
    <property type="project" value="UniProtKB-KW"/>
</dbReference>
<evidence type="ECO:0000256" key="9">
    <source>
        <dbReference type="ARBA" id="ARBA00022927"/>
    </source>
</evidence>
<feature type="binding site" evidence="14">
    <location>
        <position position="128"/>
    </location>
    <ligand>
        <name>GTP</name>
        <dbReference type="ChEBI" id="CHEBI:37565"/>
    </ligand>
</feature>
<keyword evidence="11 15" id="KW-0342">GTP-binding</keyword>
<keyword evidence="13" id="KW-0479">Metal-binding</keyword>
<name>A0A1X6PED4_PORUM</name>
<dbReference type="FunFam" id="3.40.50.300:FF:000161">
    <property type="entry name" value="Small COPII coat GTPase"/>
    <property type="match status" value="1"/>
</dbReference>
<dbReference type="GO" id="GO:0003924">
    <property type="term" value="F:GTPase activity"/>
    <property type="evidence" value="ECO:0007669"/>
    <property type="project" value="InterPro"/>
</dbReference>
<dbReference type="InterPro" id="IPR027417">
    <property type="entry name" value="P-loop_NTPase"/>
</dbReference>
<comment type="subcellular location">
    <subcellularLocation>
        <location evidence="2">Endoplasmic reticulum membrane</location>
        <topology evidence="2">Peripheral membrane protein</topology>
    </subcellularLocation>
    <subcellularLocation>
        <location evidence="1">Golgi apparatus membrane</location>
        <topology evidence="1">Peripheral membrane protein</topology>
    </subcellularLocation>
</comment>
<dbReference type="CDD" id="cd00879">
    <property type="entry name" value="Sar1"/>
    <property type="match status" value="1"/>
</dbReference>
<feature type="binding site" evidence="14">
    <location>
        <position position="127"/>
    </location>
    <ligand>
        <name>GTP</name>
        <dbReference type="ChEBI" id="CHEBI:37565"/>
    </ligand>
</feature>